<evidence type="ECO:0000313" key="2">
    <source>
        <dbReference type="Proteomes" id="UP000184263"/>
    </source>
</evidence>
<gene>
    <name evidence="1" type="ORF">SAMN05216582_12522</name>
</gene>
<sequence length="139" mass="16173">MSVIMLCLLMALLFMGRGLCNFGWQEGENLRQYREEMRLRLAAESAVETVWGDITDYESRFDSLSDGQKIDLSEQVAVRDADIETRVYALRKVKKVYLIACAFQRGTEENDILESHRFAKGVIEKVNDKEHYKWLGWTD</sequence>
<dbReference type="EMBL" id="FRBC01000025">
    <property type="protein sequence ID" value="SHK93264.1"/>
    <property type="molecule type" value="Genomic_DNA"/>
</dbReference>
<evidence type="ECO:0000313" key="1">
    <source>
        <dbReference type="EMBL" id="SHK93264.1"/>
    </source>
</evidence>
<name>A0A1M6WI15_SELRU</name>
<accession>A0A1M6WI15</accession>
<protein>
    <submittedName>
        <fullName evidence="1">Uncharacterized protein</fullName>
    </submittedName>
</protein>
<organism evidence="1 2">
    <name type="scientific">Selenomonas ruminantium</name>
    <dbReference type="NCBI Taxonomy" id="971"/>
    <lineage>
        <taxon>Bacteria</taxon>
        <taxon>Bacillati</taxon>
        <taxon>Bacillota</taxon>
        <taxon>Negativicutes</taxon>
        <taxon>Selenomonadales</taxon>
        <taxon>Selenomonadaceae</taxon>
        <taxon>Selenomonas</taxon>
    </lineage>
</organism>
<reference evidence="1 2" key="1">
    <citation type="submission" date="2016-11" db="EMBL/GenBank/DDBJ databases">
        <authorList>
            <person name="Jaros S."/>
            <person name="Januszkiewicz K."/>
            <person name="Wedrychowicz H."/>
        </authorList>
    </citation>
    <scope>NUCLEOTIDE SEQUENCE [LARGE SCALE GENOMIC DNA]</scope>
    <source>
        <strain evidence="1 2">HD4</strain>
    </source>
</reference>
<dbReference type="AlphaFoldDB" id="A0A1M6WI15"/>
<proteinExistence type="predicted"/>
<dbReference type="Proteomes" id="UP000184263">
    <property type="component" value="Unassembled WGS sequence"/>
</dbReference>